<evidence type="ECO:0000256" key="1">
    <source>
        <dbReference type="SAM" id="MobiDB-lite"/>
    </source>
</evidence>
<sequence>MTAPLATEWCGVVSAGASRGGRGAGRQCVTCRSGVRGSLRSNFETFGGNVDSTTVVSGIASIRPQRATRRRVRRLTAAIVAAAALVGGAVLTPWAAAAVSPAVGVISDGATPEIASVPDSAKIELGTRFSPTTAGTLSGVQFYQNVSNSGVTSASVWSSTGALLARVSVNPSAAIGWRTVPVDVDLTAGATYTVSVFDSNGKFPATSGAFTRDQTINGIAVPANAGVYRYANSTGFPSSTAGAEGYSLLVDVVFTSDATVAPPSPTPTPTPTPTPAPEPDPGDGAAEPEPAPEQPDVSTSFGPDGSHWPARTPHADGARTVRVAASWSAIASAITANANSTDPVVVCVSPGTIPGGNGSASSSKGVLQSIGNAARASRILVTPCDGVGTVKVGTGAGVAFVGVRGVSIVGIDFSAQPVMVRNSESFALGFTEVPTLLVTANADNGVRDVEIVEVVAGSEQTNGATGDRVEVKSAGGFDIDGLRFAGFYAAPNYKPNKASTHIDTLQFVTTSGDGTISNVTIEDSALFQSSDQGIMAGGNVGGTIRHSAFFGGTTGQLRYPMYAGGDPITLANLWHGAWSGLTVTDSVVAGSISPAYSFASVSNSKSSDGARGFGRLGTLTLADIDALVPVPSPARLAAIWN</sequence>
<dbReference type="Pfam" id="PF13313">
    <property type="entry name" value="DUF4082"/>
    <property type="match status" value="1"/>
</dbReference>
<feature type="region of interest" description="Disordered" evidence="1">
    <location>
        <begin position="259"/>
        <end position="315"/>
    </location>
</feature>
<keyword evidence="2" id="KW-1133">Transmembrane helix</keyword>
<feature type="compositionally biased region" description="Pro residues" evidence="1">
    <location>
        <begin position="262"/>
        <end position="279"/>
    </location>
</feature>
<evidence type="ECO:0000313" key="5">
    <source>
        <dbReference type="Proteomes" id="UP000291259"/>
    </source>
</evidence>
<organism evidence="4 5">
    <name type="scientific">Agromyces protaetiae</name>
    <dbReference type="NCBI Taxonomy" id="2509455"/>
    <lineage>
        <taxon>Bacteria</taxon>
        <taxon>Bacillati</taxon>
        <taxon>Actinomycetota</taxon>
        <taxon>Actinomycetes</taxon>
        <taxon>Micrococcales</taxon>
        <taxon>Microbacteriaceae</taxon>
        <taxon>Agromyces</taxon>
    </lineage>
</organism>
<proteinExistence type="predicted"/>
<feature type="domain" description="DUF4082" evidence="3">
    <location>
        <begin position="110"/>
        <end position="246"/>
    </location>
</feature>
<dbReference type="EMBL" id="CP035491">
    <property type="protein sequence ID" value="QAY72610.1"/>
    <property type="molecule type" value="Genomic_DNA"/>
</dbReference>
<keyword evidence="5" id="KW-1185">Reference proteome</keyword>
<dbReference type="InterPro" id="IPR011050">
    <property type="entry name" value="Pectin_lyase_fold/virulence"/>
</dbReference>
<dbReference type="SUPFAM" id="SSF51126">
    <property type="entry name" value="Pectin lyase-like"/>
    <property type="match status" value="1"/>
</dbReference>
<reference evidence="4 5" key="1">
    <citation type="submission" date="2019-01" db="EMBL/GenBank/DDBJ databases">
        <title>Genome sequencing of strain FW100M-8.</title>
        <authorList>
            <person name="Heo J."/>
            <person name="Kim S.-J."/>
            <person name="Kim J.-S."/>
            <person name="Hong S.-B."/>
            <person name="Kwon S.-W."/>
        </authorList>
    </citation>
    <scope>NUCLEOTIDE SEQUENCE [LARGE SCALE GENOMIC DNA]</scope>
    <source>
        <strain evidence="4 5">FW100M-8</strain>
    </source>
</reference>
<dbReference type="InterPro" id="IPR025141">
    <property type="entry name" value="DUF4082"/>
</dbReference>
<gene>
    <name evidence="4" type="ORF">ET445_03875</name>
</gene>
<name>A0A4P6F906_9MICO</name>
<dbReference type="Proteomes" id="UP000291259">
    <property type="component" value="Chromosome"/>
</dbReference>
<keyword evidence="2" id="KW-0472">Membrane</keyword>
<evidence type="ECO:0000259" key="3">
    <source>
        <dbReference type="Pfam" id="PF13313"/>
    </source>
</evidence>
<keyword evidence="2" id="KW-0812">Transmembrane</keyword>
<protein>
    <submittedName>
        <fullName evidence="4">DUF4082 domain-containing protein</fullName>
    </submittedName>
</protein>
<dbReference type="OrthoDB" id="5058013at2"/>
<evidence type="ECO:0000256" key="2">
    <source>
        <dbReference type="SAM" id="Phobius"/>
    </source>
</evidence>
<feature type="transmembrane region" description="Helical" evidence="2">
    <location>
        <begin position="75"/>
        <end position="96"/>
    </location>
</feature>
<dbReference type="KEGG" id="agf:ET445_03875"/>
<evidence type="ECO:0000313" key="4">
    <source>
        <dbReference type="EMBL" id="QAY72610.1"/>
    </source>
</evidence>
<dbReference type="AlphaFoldDB" id="A0A4P6F906"/>
<accession>A0A4P6F906</accession>